<feature type="domain" description="MADF" evidence="10">
    <location>
        <begin position="359"/>
        <end position="453"/>
    </location>
</feature>
<dbReference type="SUPFAM" id="SSF57667">
    <property type="entry name" value="beta-beta-alpha zinc fingers"/>
    <property type="match status" value="4"/>
</dbReference>
<dbReference type="PROSITE" id="PS51029">
    <property type="entry name" value="MADF"/>
    <property type="match status" value="1"/>
</dbReference>
<feature type="domain" description="C2H2-type" evidence="9">
    <location>
        <begin position="175"/>
        <end position="202"/>
    </location>
</feature>
<feature type="domain" description="C2H2-type" evidence="9">
    <location>
        <begin position="90"/>
        <end position="117"/>
    </location>
</feature>
<evidence type="ECO:0000256" key="2">
    <source>
        <dbReference type="ARBA" id="ARBA00022723"/>
    </source>
</evidence>
<feature type="domain" description="C2H2-type" evidence="9">
    <location>
        <begin position="231"/>
        <end position="258"/>
    </location>
</feature>
<gene>
    <name evidence="11" type="ORF">SK128_026415</name>
</gene>
<dbReference type="EMBL" id="JAXCGZ010022914">
    <property type="protein sequence ID" value="KAK7021093.1"/>
    <property type="molecule type" value="Genomic_DNA"/>
</dbReference>
<dbReference type="FunFam" id="3.30.160.60:FF:001840">
    <property type="entry name" value="Paternally-expressed gene 3 protein"/>
    <property type="match status" value="1"/>
</dbReference>
<dbReference type="FunFam" id="3.30.160.60:FF:000688">
    <property type="entry name" value="zinc finger protein 197 isoform X1"/>
    <property type="match status" value="1"/>
</dbReference>
<feature type="region of interest" description="Disordered" evidence="8">
    <location>
        <begin position="317"/>
        <end position="345"/>
    </location>
</feature>
<dbReference type="Pfam" id="PF12874">
    <property type="entry name" value="zf-met"/>
    <property type="match status" value="1"/>
</dbReference>
<evidence type="ECO:0000259" key="10">
    <source>
        <dbReference type="PROSITE" id="PS51029"/>
    </source>
</evidence>
<evidence type="ECO:0000256" key="7">
    <source>
        <dbReference type="PROSITE-ProRule" id="PRU00042"/>
    </source>
</evidence>
<name>A0AAN8WAN3_HALRR</name>
<feature type="domain" description="C2H2-type" evidence="9">
    <location>
        <begin position="119"/>
        <end position="146"/>
    </location>
</feature>
<dbReference type="FunFam" id="3.30.160.60:FF:000145">
    <property type="entry name" value="Zinc finger protein 574"/>
    <property type="match status" value="1"/>
</dbReference>
<feature type="domain" description="C2H2-type" evidence="9">
    <location>
        <begin position="267"/>
        <end position="294"/>
    </location>
</feature>
<comment type="caution">
    <text evidence="11">The sequence shown here is derived from an EMBL/GenBank/DDBJ whole genome shotgun (WGS) entry which is preliminary data.</text>
</comment>
<dbReference type="SMART" id="SM00595">
    <property type="entry name" value="MADF"/>
    <property type="match status" value="1"/>
</dbReference>
<feature type="compositionally biased region" description="Basic residues" evidence="8">
    <location>
        <begin position="331"/>
        <end position="344"/>
    </location>
</feature>
<feature type="domain" description="C2H2-type" evidence="9">
    <location>
        <begin position="203"/>
        <end position="230"/>
    </location>
</feature>
<dbReference type="Pfam" id="PF00096">
    <property type="entry name" value="zf-C2H2"/>
    <property type="match status" value="6"/>
</dbReference>
<keyword evidence="12" id="KW-1185">Reference proteome</keyword>
<keyword evidence="2" id="KW-0479">Metal-binding</keyword>
<evidence type="ECO:0000313" key="11">
    <source>
        <dbReference type="EMBL" id="KAK7021093.1"/>
    </source>
</evidence>
<comment type="subcellular location">
    <subcellularLocation>
        <location evidence="1">Nucleus</location>
    </subcellularLocation>
</comment>
<evidence type="ECO:0000259" key="9">
    <source>
        <dbReference type="PROSITE" id="PS50157"/>
    </source>
</evidence>
<dbReference type="InterPro" id="IPR036236">
    <property type="entry name" value="Znf_C2H2_sf"/>
</dbReference>
<keyword evidence="4 7" id="KW-0863">Zinc-finger</keyword>
<dbReference type="Pfam" id="PF10545">
    <property type="entry name" value="MADF_DNA_bdg"/>
    <property type="match status" value="1"/>
</dbReference>
<keyword evidence="3" id="KW-0677">Repeat</keyword>
<evidence type="ECO:0000256" key="4">
    <source>
        <dbReference type="ARBA" id="ARBA00022771"/>
    </source>
</evidence>
<evidence type="ECO:0000313" key="12">
    <source>
        <dbReference type="Proteomes" id="UP001381693"/>
    </source>
</evidence>
<dbReference type="AlphaFoldDB" id="A0AAN8WAN3"/>
<dbReference type="InterPro" id="IPR013087">
    <property type="entry name" value="Znf_C2H2_type"/>
</dbReference>
<reference evidence="11 12" key="1">
    <citation type="submission" date="2023-11" db="EMBL/GenBank/DDBJ databases">
        <title>Halocaridina rubra genome assembly.</title>
        <authorList>
            <person name="Smith C."/>
        </authorList>
    </citation>
    <scope>NUCLEOTIDE SEQUENCE [LARGE SCALE GENOMIC DNA]</scope>
    <source>
        <strain evidence="11">EP-1</strain>
        <tissue evidence="11">Whole</tissue>
    </source>
</reference>
<feature type="compositionally biased region" description="Basic and acidic residues" evidence="8">
    <location>
        <begin position="317"/>
        <end position="330"/>
    </location>
</feature>
<dbReference type="Gene3D" id="3.30.160.60">
    <property type="entry name" value="Classic Zinc Finger"/>
    <property type="match status" value="6"/>
</dbReference>
<dbReference type="PROSITE" id="PS00028">
    <property type="entry name" value="ZINC_FINGER_C2H2_1"/>
    <property type="match status" value="8"/>
</dbReference>
<protein>
    <submittedName>
        <fullName evidence="11">Uncharacterized protein</fullName>
    </submittedName>
</protein>
<keyword evidence="6" id="KW-0539">Nucleus</keyword>
<accession>A0AAN8WAN3</accession>
<dbReference type="GO" id="GO:0008270">
    <property type="term" value="F:zinc ion binding"/>
    <property type="evidence" value="ECO:0007669"/>
    <property type="project" value="UniProtKB-KW"/>
</dbReference>
<dbReference type="PANTHER" id="PTHR24394:SF29">
    <property type="entry name" value="MYONEURIN"/>
    <property type="match status" value="1"/>
</dbReference>
<dbReference type="GO" id="GO:0005634">
    <property type="term" value="C:nucleus"/>
    <property type="evidence" value="ECO:0007669"/>
    <property type="project" value="UniProtKB-SubCell"/>
</dbReference>
<dbReference type="Proteomes" id="UP001381693">
    <property type="component" value="Unassembled WGS sequence"/>
</dbReference>
<proteinExistence type="predicted"/>
<dbReference type="InterPro" id="IPR006578">
    <property type="entry name" value="MADF-dom"/>
</dbReference>
<feature type="domain" description="C2H2-type" evidence="9">
    <location>
        <begin position="62"/>
        <end position="89"/>
    </location>
</feature>
<dbReference type="PANTHER" id="PTHR24394">
    <property type="entry name" value="ZINC FINGER PROTEIN"/>
    <property type="match status" value="1"/>
</dbReference>
<dbReference type="FunFam" id="3.30.160.60:FF:000624">
    <property type="entry name" value="zinc finger protein 697"/>
    <property type="match status" value="1"/>
</dbReference>
<evidence type="ECO:0000256" key="8">
    <source>
        <dbReference type="SAM" id="MobiDB-lite"/>
    </source>
</evidence>
<sequence length="569" mass="66169">MAEYSAPMMADISAHWIIPSNIPQNMPSNEQVPNTYTYEREYYDNNAYNNHVPMQSNNRRDFRCEICNKECYNYGTLNSHLVVHSEKREFRCEICDKQFKDSSGVTRHMAIHTGNRKAVKCIICEKEYFDHSTLARHMVIHSGRRDYKCTICEKAFKENSTLKRHMVIHSGRKDFKCDKCGKEFNDRRNFKRHVHLHTGIKDFKCEVCGRKFALKFHLKGHMLTHSDKKDFQCDVCEKKFTLQRYLRDHKLIHTKKKEKDPNRKKDVKCDVCGKGFYNKKGLRNHMGRHGVKRTGYADFQQVMKLCRVEMNIKSEEEADRLQEKGLEKKGKDLRRGRKKHGKKGINKEDFKWTQEAQFTLLELVEDRPILWNQKDPLYHKKMLRKENYEDIADILRARYSELTGLDGKQVLHKFNNIRTYFLRIHKAPSNADDEAATKWPYYQACVFMLEDPTNTPSVPAPKQTLSEMAGSVVLKNDNAMSKENRSTITTTLCSQATTSPSVVPAEISSNSEEVVERITDFLSKKQNARRVASNLGHLLEGVTEKLSHEKQLLMAAKIIATIQEVTGSD</sequence>
<evidence type="ECO:0000256" key="1">
    <source>
        <dbReference type="ARBA" id="ARBA00004123"/>
    </source>
</evidence>
<evidence type="ECO:0000256" key="3">
    <source>
        <dbReference type="ARBA" id="ARBA00022737"/>
    </source>
</evidence>
<feature type="domain" description="C2H2-type" evidence="9">
    <location>
        <begin position="147"/>
        <end position="174"/>
    </location>
</feature>
<evidence type="ECO:0000256" key="6">
    <source>
        <dbReference type="ARBA" id="ARBA00023242"/>
    </source>
</evidence>
<keyword evidence="5" id="KW-0862">Zinc</keyword>
<organism evidence="11 12">
    <name type="scientific">Halocaridina rubra</name>
    <name type="common">Hawaiian red shrimp</name>
    <dbReference type="NCBI Taxonomy" id="373956"/>
    <lineage>
        <taxon>Eukaryota</taxon>
        <taxon>Metazoa</taxon>
        <taxon>Ecdysozoa</taxon>
        <taxon>Arthropoda</taxon>
        <taxon>Crustacea</taxon>
        <taxon>Multicrustacea</taxon>
        <taxon>Malacostraca</taxon>
        <taxon>Eumalacostraca</taxon>
        <taxon>Eucarida</taxon>
        <taxon>Decapoda</taxon>
        <taxon>Pleocyemata</taxon>
        <taxon>Caridea</taxon>
        <taxon>Atyoidea</taxon>
        <taxon>Atyidae</taxon>
        <taxon>Halocaridina</taxon>
    </lineage>
</organism>
<dbReference type="GO" id="GO:0000981">
    <property type="term" value="F:DNA-binding transcription factor activity, RNA polymerase II-specific"/>
    <property type="evidence" value="ECO:0007669"/>
    <property type="project" value="TreeGrafter"/>
</dbReference>
<evidence type="ECO:0000256" key="5">
    <source>
        <dbReference type="ARBA" id="ARBA00022833"/>
    </source>
</evidence>
<dbReference type="SMART" id="SM00355">
    <property type="entry name" value="ZnF_C2H2"/>
    <property type="match status" value="8"/>
</dbReference>
<dbReference type="PROSITE" id="PS50157">
    <property type="entry name" value="ZINC_FINGER_C2H2_2"/>
    <property type="match status" value="8"/>
</dbReference>